<dbReference type="GO" id="GO:0008915">
    <property type="term" value="F:lipid-A-disaccharide synthase activity"/>
    <property type="evidence" value="ECO:0007669"/>
    <property type="project" value="UniProtKB-UniRule"/>
</dbReference>
<name>A0A1V6CE73_UNCT6</name>
<dbReference type="EC" id="2.4.1.182" evidence="2 10"/>
<reference evidence="11" key="1">
    <citation type="submission" date="2017-02" db="EMBL/GenBank/DDBJ databases">
        <title>Delving into the versatile metabolic prowess of the omnipresent phylum Bacteroidetes.</title>
        <authorList>
            <person name="Nobu M.K."/>
            <person name="Mei R."/>
            <person name="Narihiro T."/>
            <person name="Kuroda K."/>
            <person name="Liu W.-T."/>
        </authorList>
    </citation>
    <scope>NUCLEOTIDE SEQUENCE</scope>
    <source>
        <strain evidence="11">ADurb.Bin131</strain>
    </source>
</reference>
<evidence type="ECO:0000256" key="1">
    <source>
        <dbReference type="ARBA" id="ARBA00002056"/>
    </source>
</evidence>
<evidence type="ECO:0000256" key="3">
    <source>
        <dbReference type="ARBA" id="ARBA00020902"/>
    </source>
</evidence>
<organism evidence="11">
    <name type="scientific">candidate division TA06 bacterium ADurb.Bin131</name>
    <dbReference type="NCBI Taxonomy" id="1852827"/>
    <lineage>
        <taxon>Bacteria</taxon>
        <taxon>Bacteria division TA06</taxon>
    </lineage>
</organism>
<keyword evidence="8" id="KW-0443">Lipid metabolism</keyword>
<comment type="caution">
    <text evidence="11">The sequence shown here is derived from an EMBL/GenBank/DDBJ whole genome shotgun (WGS) entry which is preliminary data.</text>
</comment>
<dbReference type="InterPro" id="IPR003835">
    <property type="entry name" value="Glyco_trans_19"/>
</dbReference>
<dbReference type="AlphaFoldDB" id="A0A1V6CE73"/>
<proteinExistence type="predicted"/>
<comment type="catalytic activity">
    <reaction evidence="9">
        <text>a lipid X + a UDP-2-N,3-O-bis[(3R)-3-hydroxyacyl]-alpha-D-glucosamine = a lipid A disaccharide + UDP + H(+)</text>
        <dbReference type="Rhea" id="RHEA:67828"/>
        <dbReference type="ChEBI" id="CHEBI:15378"/>
        <dbReference type="ChEBI" id="CHEBI:58223"/>
        <dbReference type="ChEBI" id="CHEBI:137748"/>
        <dbReference type="ChEBI" id="CHEBI:176338"/>
        <dbReference type="ChEBI" id="CHEBI:176343"/>
        <dbReference type="EC" id="2.4.1.182"/>
    </reaction>
</comment>
<dbReference type="EMBL" id="MWDQ01000022">
    <property type="protein sequence ID" value="OQB75173.1"/>
    <property type="molecule type" value="Genomic_DNA"/>
</dbReference>
<evidence type="ECO:0000256" key="8">
    <source>
        <dbReference type="ARBA" id="ARBA00023098"/>
    </source>
</evidence>
<evidence type="ECO:0000313" key="11">
    <source>
        <dbReference type="EMBL" id="OQB75173.1"/>
    </source>
</evidence>
<dbReference type="GO" id="GO:0005543">
    <property type="term" value="F:phospholipid binding"/>
    <property type="evidence" value="ECO:0007669"/>
    <property type="project" value="TreeGrafter"/>
</dbReference>
<comment type="function">
    <text evidence="1">Condensation of UDP-2,3-diacylglucosamine and 2,3-diacylglucosamine-1-phosphate to form lipid A disaccharide, a precursor of lipid A, a phosphorylated glycolipid that anchors the lipopolysaccharide to the outer membrane of the cell.</text>
</comment>
<gene>
    <name evidence="11" type="primary">lpxB</name>
    <name evidence="11" type="ORF">BWX89_00115</name>
</gene>
<dbReference type="GO" id="GO:0016020">
    <property type="term" value="C:membrane"/>
    <property type="evidence" value="ECO:0007669"/>
    <property type="project" value="GOC"/>
</dbReference>
<dbReference type="NCBIfam" id="TIGR00215">
    <property type="entry name" value="lpxB"/>
    <property type="match status" value="1"/>
</dbReference>
<dbReference type="Gene3D" id="3.40.50.2000">
    <property type="entry name" value="Glycogen Phosphorylase B"/>
    <property type="match status" value="1"/>
</dbReference>
<protein>
    <recommendedName>
        <fullName evidence="3 10">Lipid-A-disaccharide synthase</fullName>
        <ecNumber evidence="2 10">2.4.1.182</ecNumber>
    </recommendedName>
</protein>
<dbReference type="Proteomes" id="UP000485562">
    <property type="component" value="Unassembled WGS sequence"/>
</dbReference>
<evidence type="ECO:0000256" key="9">
    <source>
        <dbReference type="ARBA" id="ARBA00048975"/>
    </source>
</evidence>
<dbReference type="GO" id="GO:0009245">
    <property type="term" value="P:lipid A biosynthetic process"/>
    <property type="evidence" value="ECO:0007669"/>
    <property type="project" value="UniProtKB-UniRule"/>
</dbReference>
<evidence type="ECO:0000256" key="10">
    <source>
        <dbReference type="NCBIfam" id="TIGR00215"/>
    </source>
</evidence>
<keyword evidence="4" id="KW-0444">Lipid biosynthesis</keyword>
<sequence length="384" mass="44505">MEKHASRIMIVSGEISGDQYAGLLALQLKKLSSDIDIAGIGGKKLKSTGIRIILENPVSGDFGITSVLKNLWPHIRFLKQCKKAIEKENPDLIVFIDNPGFNLALAEKLNNFRKIYYVPPKIWAHNYQRIFLIKNLFDSVITIFPFEKQLYEKENIPSYYFGHPVVDLICEYEDFNDFLQKMRIRKNSQIIGIFPGSRKEEIRNIFPLMIRAGYEVKKKYPYVDFIVSCADESLYEILKTMIEGEKIDWRIWNGSAHILAKNSQVALTASGTMNLELAILGIPMIVFYKMDRINYSIAKTIVHCNYISPVNIITGKKIVEEFIQDVNWNRFMRIFSEIFEQGEKREKHIQQLNHLRLILGEKDVSARVADFIMEKLNENNKRVS</sequence>
<keyword evidence="7 11" id="KW-0808">Transferase</keyword>
<evidence type="ECO:0000256" key="4">
    <source>
        <dbReference type="ARBA" id="ARBA00022516"/>
    </source>
</evidence>
<evidence type="ECO:0000256" key="2">
    <source>
        <dbReference type="ARBA" id="ARBA00012687"/>
    </source>
</evidence>
<evidence type="ECO:0000256" key="6">
    <source>
        <dbReference type="ARBA" id="ARBA00022676"/>
    </source>
</evidence>
<accession>A0A1V6CE73</accession>
<keyword evidence="5" id="KW-0441">Lipid A biosynthesis</keyword>
<keyword evidence="6 11" id="KW-0328">Glycosyltransferase</keyword>
<evidence type="ECO:0000256" key="7">
    <source>
        <dbReference type="ARBA" id="ARBA00022679"/>
    </source>
</evidence>
<evidence type="ECO:0000256" key="5">
    <source>
        <dbReference type="ARBA" id="ARBA00022556"/>
    </source>
</evidence>
<dbReference type="PANTHER" id="PTHR30372">
    <property type="entry name" value="LIPID-A-DISACCHARIDE SYNTHASE"/>
    <property type="match status" value="1"/>
</dbReference>
<dbReference type="PANTHER" id="PTHR30372:SF4">
    <property type="entry name" value="LIPID-A-DISACCHARIDE SYNTHASE, MITOCHONDRIAL-RELATED"/>
    <property type="match status" value="1"/>
</dbReference>
<dbReference type="Pfam" id="PF02684">
    <property type="entry name" value="LpxB"/>
    <property type="match status" value="1"/>
</dbReference>
<dbReference type="SUPFAM" id="SSF53756">
    <property type="entry name" value="UDP-Glycosyltransferase/glycogen phosphorylase"/>
    <property type="match status" value="1"/>
</dbReference>